<dbReference type="PANTHER" id="PTHR30619:SF1">
    <property type="entry name" value="RECOMBINATION PROTEIN 2"/>
    <property type="match status" value="1"/>
</dbReference>
<evidence type="ECO:0000259" key="2">
    <source>
        <dbReference type="Pfam" id="PF00753"/>
    </source>
</evidence>
<dbReference type="Gene3D" id="3.60.15.10">
    <property type="entry name" value="Ribonuclease Z/Hydroxyacylglutathione hydrolase-like"/>
    <property type="match status" value="1"/>
</dbReference>
<protein>
    <recommendedName>
        <fullName evidence="2">Metallo-beta-lactamase domain-containing protein</fullName>
    </recommendedName>
</protein>
<dbReference type="EMBL" id="NPIA01000003">
    <property type="protein sequence ID" value="OZM57301.1"/>
    <property type="molecule type" value="Genomic_DNA"/>
</dbReference>
<reference evidence="4" key="1">
    <citation type="submission" date="2017-08" db="EMBL/GenBank/DDBJ databases">
        <authorList>
            <person name="Huang Z."/>
        </authorList>
    </citation>
    <scope>NUCLEOTIDE SEQUENCE [LARGE SCALE GENOMIC DNA]</scope>
    <source>
        <strain evidence="4">SA5d-4</strain>
    </source>
</reference>
<evidence type="ECO:0000313" key="4">
    <source>
        <dbReference type="Proteomes" id="UP000217083"/>
    </source>
</evidence>
<organism evidence="3 4">
    <name type="scientific">Lottiidibacillus patelloidae</name>
    <dbReference type="NCBI Taxonomy" id="2670334"/>
    <lineage>
        <taxon>Bacteria</taxon>
        <taxon>Bacillati</taxon>
        <taxon>Bacillota</taxon>
        <taxon>Bacilli</taxon>
        <taxon>Bacillales</taxon>
        <taxon>Bacillaceae</taxon>
        <taxon>Lottiidibacillus</taxon>
    </lineage>
</organism>
<evidence type="ECO:0000256" key="1">
    <source>
        <dbReference type="SAM" id="SignalP"/>
    </source>
</evidence>
<dbReference type="PANTHER" id="PTHR30619">
    <property type="entry name" value="DNA INTERNALIZATION/COMPETENCE PROTEIN COMEC/REC2"/>
    <property type="match status" value="1"/>
</dbReference>
<feature type="chain" id="PRO_5038376966" description="Metallo-beta-lactamase domain-containing protein" evidence="1">
    <location>
        <begin position="18"/>
        <end position="283"/>
    </location>
</feature>
<keyword evidence="4" id="KW-1185">Reference proteome</keyword>
<dbReference type="Proteomes" id="UP000217083">
    <property type="component" value="Unassembled WGS sequence"/>
</dbReference>
<gene>
    <name evidence="3" type="ORF">CIB95_07500</name>
</gene>
<dbReference type="InterPro" id="IPR036866">
    <property type="entry name" value="RibonucZ/Hydroxyglut_hydro"/>
</dbReference>
<accession>A0A263BU78</accession>
<reference evidence="3 4" key="2">
    <citation type="submission" date="2017-09" db="EMBL/GenBank/DDBJ databases">
        <title>Bacillus patelloidae sp. nov., isolated from the intestinal tract of a marine limpet.</title>
        <authorList>
            <person name="Liu R."/>
            <person name="Dong C."/>
            <person name="Shao Z."/>
        </authorList>
    </citation>
    <scope>NUCLEOTIDE SEQUENCE [LARGE SCALE GENOMIC DNA]</scope>
    <source>
        <strain evidence="3 4">SA5d-4</strain>
    </source>
</reference>
<sequence length="283" mass="31638">MLILSFLYTLLSSMVFTLEPTDIEKIDLKLTAEETAFTFLELESGEATLIQTGQGETTLVNTGGPNTRKMLEERLSVYEVSKIDNIIITNIGADYCANLDWLVEAYGVSNVYVSQAVKETMIHAYSLGNINVVGWKKADKAKISDSLLIDVLHAEELNEFDKGSLALLLTFGNQKVLYMGLANEEIETLLVNEYELEAQILKVGDFASERGTSQKFIDEVDPQVAVIFRTKDRNPSEDVLDRLQETWIDTYLTMKSGNISIKCSIENYKIITIPNENPDIGIS</sequence>
<proteinExistence type="predicted"/>
<dbReference type="Pfam" id="PF00753">
    <property type="entry name" value="Lactamase_B"/>
    <property type="match status" value="1"/>
</dbReference>
<evidence type="ECO:0000313" key="3">
    <source>
        <dbReference type="EMBL" id="OZM57301.1"/>
    </source>
</evidence>
<dbReference type="AlphaFoldDB" id="A0A263BU78"/>
<dbReference type="InterPro" id="IPR001279">
    <property type="entry name" value="Metallo-B-lactamas"/>
</dbReference>
<dbReference type="RefSeq" id="WP_094923862.1">
    <property type="nucleotide sequence ID" value="NZ_NPIA01000003.1"/>
</dbReference>
<keyword evidence="1" id="KW-0732">Signal</keyword>
<name>A0A263BU78_9BACI</name>
<dbReference type="SUPFAM" id="SSF56281">
    <property type="entry name" value="Metallo-hydrolase/oxidoreductase"/>
    <property type="match status" value="1"/>
</dbReference>
<feature type="domain" description="Metallo-beta-lactamase" evidence="2">
    <location>
        <begin position="46"/>
        <end position="228"/>
    </location>
</feature>
<comment type="caution">
    <text evidence="3">The sequence shown here is derived from an EMBL/GenBank/DDBJ whole genome shotgun (WGS) entry which is preliminary data.</text>
</comment>
<dbReference type="InterPro" id="IPR052159">
    <property type="entry name" value="Competence_DNA_uptake"/>
</dbReference>
<feature type="signal peptide" evidence="1">
    <location>
        <begin position="1"/>
        <end position="17"/>
    </location>
</feature>